<dbReference type="EMBL" id="MDYL01000034">
    <property type="protein sequence ID" value="OQD68522.1"/>
    <property type="molecule type" value="Genomic_DNA"/>
</dbReference>
<feature type="region of interest" description="Disordered" evidence="1">
    <location>
        <begin position="59"/>
        <end position="87"/>
    </location>
</feature>
<accession>A0A1V6NVG3</accession>
<name>A0A1V6NVG3_PENDC</name>
<sequence length="275" mass="30576">MISQRPNNAEANNVEEPPKLPRNKRWKKISASVNADDAYKEQTRDPEFDAYSYDCLCRNLDDRGSDEDDESDDEDEETEENASKEGKIPCDGGEKCLCLKPAEEHPGHPWVITKAAHLQGRLGAVDGHVPVDDGEGVTTLERESLLKPDSEVKSLPMIMASFIRLVGALIGPDLGLESNGLDKKLFAYAKKHNIELKGLSDLEDFEKILIEKSKAGAEKVEFPAPNAGRDDPWGWKKALATYKNAERKRHAFDKKDPLDGEMMDGIKNNLVVSFA</sequence>
<evidence type="ECO:0000313" key="3">
    <source>
        <dbReference type="Proteomes" id="UP000191522"/>
    </source>
</evidence>
<evidence type="ECO:0000313" key="2">
    <source>
        <dbReference type="EMBL" id="OQD68522.1"/>
    </source>
</evidence>
<reference evidence="3" key="1">
    <citation type="journal article" date="2017" name="Nat. Microbiol.">
        <title>Global analysis of biosynthetic gene clusters reveals vast potential of secondary metabolite production in Penicillium species.</title>
        <authorList>
            <person name="Nielsen J.C."/>
            <person name="Grijseels S."/>
            <person name="Prigent S."/>
            <person name="Ji B."/>
            <person name="Dainat J."/>
            <person name="Nielsen K.F."/>
            <person name="Frisvad J.C."/>
            <person name="Workman M."/>
            <person name="Nielsen J."/>
        </authorList>
    </citation>
    <scope>NUCLEOTIDE SEQUENCE [LARGE SCALE GENOMIC DNA]</scope>
    <source>
        <strain evidence="3">IBT 11843</strain>
    </source>
</reference>
<dbReference type="STRING" id="69771.A0A1V6NVG3"/>
<comment type="caution">
    <text evidence="2">The sequence shown here is derived from an EMBL/GenBank/DDBJ whole genome shotgun (WGS) entry which is preliminary data.</text>
</comment>
<evidence type="ECO:0000256" key="1">
    <source>
        <dbReference type="SAM" id="MobiDB-lite"/>
    </source>
</evidence>
<dbReference type="OrthoDB" id="10037289at2759"/>
<gene>
    <name evidence="2" type="ORF">PENDEC_c034G02229</name>
</gene>
<proteinExistence type="predicted"/>
<dbReference type="AlphaFoldDB" id="A0A1V6NVG3"/>
<feature type="compositionally biased region" description="Acidic residues" evidence="1">
    <location>
        <begin position="64"/>
        <end position="80"/>
    </location>
</feature>
<protein>
    <submittedName>
        <fullName evidence="2">Uncharacterized protein</fullName>
    </submittedName>
</protein>
<feature type="region of interest" description="Disordered" evidence="1">
    <location>
        <begin position="1"/>
        <end position="45"/>
    </location>
</feature>
<keyword evidence="3" id="KW-1185">Reference proteome</keyword>
<feature type="compositionally biased region" description="Low complexity" evidence="1">
    <location>
        <begin position="1"/>
        <end position="15"/>
    </location>
</feature>
<dbReference type="Proteomes" id="UP000191522">
    <property type="component" value="Unassembled WGS sequence"/>
</dbReference>
<organism evidence="2 3">
    <name type="scientific">Penicillium decumbens</name>
    <dbReference type="NCBI Taxonomy" id="69771"/>
    <lineage>
        <taxon>Eukaryota</taxon>
        <taxon>Fungi</taxon>
        <taxon>Dikarya</taxon>
        <taxon>Ascomycota</taxon>
        <taxon>Pezizomycotina</taxon>
        <taxon>Eurotiomycetes</taxon>
        <taxon>Eurotiomycetidae</taxon>
        <taxon>Eurotiales</taxon>
        <taxon>Aspergillaceae</taxon>
        <taxon>Penicillium</taxon>
    </lineage>
</organism>